<evidence type="ECO:0000259" key="1">
    <source>
        <dbReference type="Pfam" id="PF00144"/>
    </source>
</evidence>
<dbReference type="GO" id="GO:0016787">
    <property type="term" value="F:hydrolase activity"/>
    <property type="evidence" value="ECO:0007669"/>
    <property type="project" value="UniProtKB-KW"/>
</dbReference>
<gene>
    <name evidence="3" type="ORF">F0357_06985</name>
</gene>
<dbReference type="Pfam" id="PF00144">
    <property type="entry name" value="Beta-lactamase"/>
    <property type="match status" value="1"/>
</dbReference>
<accession>A0A6A7Y0F8</accession>
<evidence type="ECO:0000259" key="2">
    <source>
        <dbReference type="Pfam" id="PF11954"/>
    </source>
</evidence>
<sequence length="537" mass="57530">MLTRRIRLSSVVLFAPPLAGEGRGPVRALIGAGLVALGLLPGLAQAADLPPFDQPEARVQAILPDFEAYLTKGMKAFDVPGVAVAIATGERTIYAKGFGVRGKDDGRPVDSSTVFQIGSATKAILGTTMAMMVDRGKLKWDARVVDLDPDFQLSDPWVTREFRVYDLIAQRSGLPPYANDMLSALGYGPDALKRSLRTVEPVSSFRSQFAYTNITHLFAGDIVAKAAGDKSWNDTAKREIVDSLDMPSTSFTAAAIEAAPDHATGHAWRPEGSKPIPFDPAFPYVLGPAGNVNSSAADMAKWVRLQLGDGFFERKPVVSAQNLAYQRTPKVAINETMSYALGWVVTAMPGGRVLWHNGGTNGFGAHVGLLPERGVGIVILTNEQNQGFPDAVATWFYQRYLGEDPTDWVDRALTTARVRASEDEQNLVAPSAPAPLPAASDVAGHYTNPALGTLELAADGDGLAMRLEETGAVLTLKPWSGAVYTFALKPEGRFAVTAAQGDTGPAGFAQFVMDKTGRLSDLEWKMAGQSFTFTRVD</sequence>
<keyword evidence="4" id="KW-1185">Reference proteome</keyword>
<dbReference type="RefSeq" id="WP_153479681.1">
    <property type="nucleotide sequence ID" value="NZ_VWNA01000001.1"/>
</dbReference>
<dbReference type="InterPro" id="IPR050491">
    <property type="entry name" value="AmpC-like"/>
</dbReference>
<comment type="caution">
    <text evidence="3">The sequence shown here is derived from an EMBL/GenBank/DDBJ whole genome shotgun (WGS) entry which is preliminary data.</text>
</comment>
<dbReference type="InterPro" id="IPR001466">
    <property type="entry name" value="Beta-lactam-related"/>
</dbReference>
<reference evidence="3 4" key="1">
    <citation type="submission" date="2019-09" db="EMBL/GenBank/DDBJ databases">
        <title>Segnochrobactrum spirostomi gen. nov., sp. nov., isolated from the ciliate Spirostomum cf. yagiui and description of a novel family, Segnochrobactraceae fam. nov. within the order Rhizobiales of the class Alphaproteobacteria.</title>
        <authorList>
            <person name="Akter S."/>
            <person name="Shazib S.U.A."/>
            <person name="Shin M.K."/>
        </authorList>
    </citation>
    <scope>NUCLEOTIDE SEQUENCE [LARGE SCALE GENOMIC DNA]</scope>
    <source>
        <strain evidence="3 4">Sp-1</strain>
    </source>
</reference>
<evidence type="ECO:0000313" key="3">
    <source>
        <dbReference type="EMBL" id="MQT12414.1"/>
    </source>
</evidence>
<dbReference type="InterPro" id="IPR021860">
    <property type="entry name" value="Peptidase_S12_Pab87-rel_C"/>
</dbReference>
<keyword evidence="3" id="KW-0378">Hydrolase</keyword>
<dbReference type="EMBL" id="VWNA01000001">
    <property type="protein sequence ID" value="MQT12414.1"/>
    <property type="molecule type" value="Genomic_DNA"/>
</dbReference>
<proteinExistence type="predicted"/>
<dbReference type="AlphaFoldDB" id="A0A6A7Y0F8"/>
<feature type="domain" description="Peptidase S12 Pab87-related C-terminal" evidence="2">
    <location>
        <begin position="440"/>
        <end position="528"/>
    </location>
</feature>
<feature type="domain" description="Beta-lactamase-related" evidence="1">
    <location>
        <begin position="66"/>
        <end position="395"/>
    </location>
</feature>
<name>A0A6A7Y0F8_9HYPH</name>
<dbReference type="PANTHER" id="PTHR46825">
    <property type="entry name" value="D-ALANYL-D-ALANINE-CARBOXYPEPTIDASE/ENDOPEPTIDASE AMPH"/>
    <property type="match status" value="1"/>
</dbReference>
<protein>
    <submittedName>
        <fullName evidence="3">Serine hydrolase</fullName>
    </submittedName>
</protein>
<evidence type="ECO:0000313" key="4">
    <source>
        <dbReference type="Proteomes" id="UP000332515"/>
    </source>
</evidence>
<organism evidence="3 4">
    <name type="scientific">Segnochrobactrum spirostomi</name>
    <dbReference type="NCBI Taxonomy" id="2608987"/>
    <lineage>
        <taxon>Bacteria</taxon>
        <taxon>Pseudomonadati</taxon>
        <taxon>Pseudomonadota</taxon>
        <taxon>Alphaproteobacteria</taxon>
        <taxon>Hyphomicrobiales</taxon>
        <taxon>Segnochrobactraceae</taxon>
        <taxon>Segnochrobactrum</taxon>
    </lineage>
</organism>
<dbReference type="SUPFAM" id="SSF56601">
    <property type="entry name" value="beta-lactamase/transpeptidase-like"/>
    <property type="match status" value="1"/>
</dbReference>
<dbReference type="InterPro" id="IPR012338">
    <property type="entry name" value="Beta-lactam/transpept-like"/>
</dbReference>
<dbReference type="Gene3D" id="3.40.710.10">
    <property type="entry name" value="DD-peptidase/beta-lactamase superfamily"/>
    <property type="match status" value="1"/>
</dbReference>
<dbReference type="Proteomes" id="UP000332515">
    <property type="component" value="Unassembled WGS sequence"/>
</dbReference>
<dbReference type="Pfam" id="PF11954">
    <property type="entry name" value="DUF3471"/>
    <property type="match status" value="1"/>
</dbReference>
<dbReference type="PANTHER" id="PTHR46825:SF15">
    <property type="entry name" value="BETA-LACTAMASE-RELATED DOMAIN-CONTAINING PROTEIN"/>
    <property type="match status" value="1"/>
</dbReference>
<dbReference type="Gene3D" id="2.40.128.600">
    <property type="match status" value="1"/>
</dbReference>